<proteinExistence type="predicted"/>
<gene>
    <name evidence="1" type="ORF">LCGC14_2971260</name>
</gene>
<accession>A0A0F8ZH12</accession>
<sequence length="202" mass="22674">LYRLLEMAEQFGHRVGLHGCIYSLARDDYARQREFLSRAAGREVTWHRNHYLVYDPVRSPGQLARAGVRVDSSCGLNDANCFRGGTAHPHLLWDWQQQGPSPVIEVPIVFMDQAMPGNPTPEVEWAQLYRQLELSEAVGGAVSVLFHVDYFVANPECLDRYACLLEWLNGRGANLSFDPVPEAATVRADREGEPRGPTRAQA</sequence>
<organism evidence="1">
    <name type="scientific">marine sediment metagenome</name>
    <dbReference type="NCBI Taxonomy" id="412755"/>
    <lineage>
        <taxon>unclassified sequences</taxon>
        <taxon>metagenomes</taxon>
        <taxon>ecological metagenomes</taxon>
    </lineage>
</organism>
<dbReference type="EMBL" id="LAZR01060411">
    <property type="protein sequence ID" value="KKK65724.1"/>
    <property type="molecule type" value="Genomic_DNA"/>
</dbReference>
<dbReference type="InterPro" id="IPR011330">
    <property type="entry name" value="Glyco_hydro/deAcase_b/a-brl"/>
</dbReference>
<evidence type="ECO:0008006" key="2">
    <source>
        <dbReference type="Google" id="ProtNLM"/>
    </source>
</evidence>
<name>A0A0F8ZH12_9ZZZZ</name>
<feature type="non-terminal residue" evidence="1">
    <location>
        <position position="1"/>
    </location>
</feature>
<comment type="caution">
    <text evidence="1">The sequence shown here is derived from an EMBL/GenBank/DDBJ whole genome shotgun (WGS) entry which is preliminary data.</text>
</comment>
<dbReference type="SUPFAM" id="SSF88713">
    <property type="entry name" value="Glycoside hydrolase/deacetylase"/>
    <property type="match status" value="1"/>
</dbReference>
<dbReference type="AlphaFoldDB" id="A0A0F8ZH12"/>
<dbReference type="Gene3D" id="3.20.20.370">
    <property type="entry name" value="Glycoside hydrolase/deacetylase"/>
    <property type="match status" value="1"/>
</dbReference>
<reference evidence="1" key="1">
    <citation type="journal article" date="2015" name="Nature">
        <title>Complex archaea that bridge the gap between prokaryotes and eukaryotes.</title>
        <authorList>
            <person name="Spang A."/>
            <person name="Saw J.H."/>
            <person name="Jorgensen S.L."/>
            <person name="Zaremba-Niedzwiedzka K."/>
            <person name="Martijn J."/>
            <person name="Lind A.E."/>
            <person name="van Eijk R."/>
            <person name="Schleper C."/>
            <person name="Guy L."/>
            <person name="Ettema T.J."/>
        </authorList>
    </citation>
    <scope>NUCLEOTIDE SEQUENCE</scope>
</reference>
<protein>
    <recommendedName>
        <fullName evidence="2">NodB homology domain-containing protein</fullName>
    </recommendedName>
</protein>
<dbReference type="GO" id="GO:0005975">
    <property type="term" value="P:carbohydrate metabolic process"/>
    <property type="evidence" value="ECO:0007669"/>
    <property type="project" value="InterPro"/>
</dbReference>
<evidence type="ECO:0000313" key="1">
    <source>
        <dbReference type="EMBL" id="KKK65724.1"/>
    </source>
</evidence>